<evidence type="ECO:0000259" key="2">
    <source>
        <dbReference type="PROSITE" id="PS50108"/>
    </source>
</evidence>
<sequence length="251" mass="25973">MPYLNPPQNGVKPPSRFSSLNVFKLKSDAAPPLPPKDSAYASSPNPSLSPPTPAFYNRSLFSRSASSLVPSLSPDSISGPATPSTPYLPIPSAGLEFGKRSNTLVTLSARTAASSPAPSASGGSLKSLGRGGGDYLPSPSMDGSTDSSSSCPNVNYNANANFDMYLLNGANSSTYTMGQATTASVKSKKNVFNLVSLAKRNKSKKDLSDTASAFSGTASVNEQEGASGKVEGDDGISSPWNFQHNIHVDEG</sequence>
<feature type="compositionally biased region" description="Low complexity" evidence="1">
    <location>
        <begin position="137"/>
        <end position="150"/>
    </location>
</feature>
<reference evidence="3" key="2">
    <citation type="journal article" date="2020" name="Nat. Commun.">
        <title>Large-scale genome sequencing of mycorrhizal fungi provides insights into the early evolution of symbiotic traits.</title>
        <authorList>
            <person name="Miyauchi S."/>
            <person name="Kiss E."/>
            <person name="Kuo A."/>
            <person name="Drula E."/>
            <person name="Kohler A."/>
            <person name="Sanchez-Garcia M."/>
            <person name="Morin E."/>
            <person name="Andreopoulos B."/>
            <person name="Barry K.W."/>
            <person name="Bonito G."/>
            <person name="Buee M."/>
            <person name="Carver A."/>
            <person name="Chen C."/>
            <person name="Cichocki N."/>
            <person name="Clum A."/>
            <person name="Culley D."/>
            <person name="Crous P.W."/>
            <person name="Fauchery L."/>
            <person name="Girlanda M."/>
            <person name="Hayes R.D."/>
            <person name="Keri Z."/>
            <person name="LaButti K."/>
            <person name="Lipzen A."/>
            <person name="Lombard V."/>
            <person name="Magnuson J."/>
            <person name="Maillard F."/>
            <person name="Murat C."/>
            <person name="Nolan M."/>
            <person name="Ohm R.A."/>
            <person name="Pangilinan J."/>
            <person name="Pereira M.F."/>
            <person name="Perotto S."/>
            <person name="Peter M."/>
            <person name="Pfister S."/>
            <person name="Riley R."/>
            <person name="Sitrit Y."/>
            <person name="Stielow J.B."/>
            <person name="Szollosi G."/>
            <person name="Zifcakova L."/>
            <person name="Stursova M."/>
            <person name="Spatafora J.W."/>
            <person name="Tedersoo L."/>
            <person name="Vaario L.M."/>
            <person name="Yamada A."/>
            <person name="Yan M."/>
            <person name="Wang P."/>
            <person name="Xu J."/>
            <person name="Bruns T."/>
            <person name="Baldrian P."/>
            <person name="Vilgalys R."/>
            <person name="Dunand C."/>
            <person name="Henrissat B."/>
            <person name="Grigoriev I.V."/>
            <person name="Hibbett D."/>
            <person name="Nagy L.G."/>
            <person name="Martin F.M."/>
        </authorList>
    </citation>
    <scope>NUCLEOTIDE SEQUENCE</scope>
    <source>
        <strain evidence="3">BED1</strain>
    </source>
</reference>
<feature type="region of interest" description="Disordered" evidence="1">
    <location>
        <begin position="28"/>
        <end position="89"/>
    </location>
</feature>
<gene>
    <name evidence="3" type="ORF">L210DRAFT_2194947</name>
</gene>
<name>A0AAD4BUE8_BOLED</name>
<dbReference type="Proteomes" id="UP001194468">
    <property type="component" value="Unassembled WGS sequence"/>
</dbReference>
<dbReference type="EMBL" id="WHUW01000013">
    <property type="protein sequence ID" value="KAF8440006.1"/>
    <property type="molecule type" value="Genomic_DNA"/>
</dbReference>
<feature type="region of interest" description="Disordered" evidence="1">
    <location>
        <begin position="110"/>
        <end position="150"/>
    </location>
</feature>
<feature type="compositionally biased region" description="Low complexity" evidence="1">
    <location>
        <begin position="59"/>
        <end position="78"/>
    </location>
</feature>
<proteinExistence type="predicted"/>
<comment type="caution">
    <text evidence="3">The sequence shown here is derived from an EMBL/GenBank/DDBJ whole genome shotgun (WGS) entry which is preliminary data.</text>
</comment>
<organism evidence="3 4">
    <name type="scientific">Boletus edulis BED1</name>
    <dbReference type="NCBI Taxonomy" id="1328754"/>
    <lineage>
        <taxon>Eukaryota</taxon>
        <taxon>Fungi</taxon>
        <taxon>Dikarya</taxon>
        <taxon>Basidiomycota</taxon>
        <taxon>Agaricomycotina</taxon>
        <taxon>Agaricomycetes</taxon>
        <taxon>Agaricomycetidae</taxon>
        <taxon>Boletales</taxon>
        <taxon>Boletineae</taxon>
        <taxon>Boletaceae</taxon>
        <taxon>Boletoideae</taxon>
        <taxon>Boletus</taxon>
    </lineage>
</organism>
<dbReference type="PROSITE" id="PS50108">
    <property type="entry name" value="CRIB"/>
    <property type="match status" value="1"/>
</dbReference>
<reference evidence="3" key="1">
    <citation type="submission" date="2019-10" db="EMBL/GenBank/DDBJ databases">
        <authorList>
            <consortium name="DOE Joint Genome Institute"/>
            <person name="Kuo A."/>
            <person name="Miyauchi S."/>
            <person name="Kiss E."/>
            <person name="Drula E."/>
            <person name="Kohler A."/>
            <person name="Sanchez-Garcia M."/>
            <person name="Andreopoulos B."/>
            <person name="Barry K.W."/>
            <person name="Bonito G."/>
            <person name="Buee M."/>
            <person name="Carver A."/>
            <person name="Chen C."/>
            <person name="Cichocki N."/>
            <person name="Clum A."/>
            <person name="Culley D."/>
            <person name="Crous P.W."/>
            <person name="Fauchery L."/>
            <person name="Girlanda M."/>
            <person name="Hayes R."/>
            <person name="Keri Z."/>
            <person name="LaButti K."/>
            <person name="Lipzen A."/>
            <person name="Lombard V."/>
            <person name="Magnuson J."/>
            <person name="Maillard F."/>
            <person name="Morin E."/>
            <person name="Murat C."/>
            <person name="Nolan M."/>
            <person name="Ohm R."/>
            <person name="Pangilinan J."/>
            <person name="Pereira M."/>
            <person name="Perotto S."/>
            <person name="Peter M."/>
            <person name="Riley R."/>
            <person name="Sitrit Y."/>
            <person name="Stielow B."/>
            <person name="Szollosi G."/>
            <person name="Zifcakova L."/>
            <person name="Stursova M."/>
            <person name="Spatafora J.W."/>
            <person name="Tedersoo L."/>
            <person name="Vaario L.-M."/>
            <person name="Yamada A."/>
            <person name="Yan M."/>
            <person name="Wang P."/>
            <person name="Xu J."/>
            <person name="Bruns T."/>
            <person name="Baldrian P."/>
            <person name="Vilgalys R."/>
            <person name="Henrissat B."/>
            <person name="Grigoriev I.V."/>
            <person name="Hibbett D."/>
            <person name="Nagy L.G."/>
            <person name="Martin F.M."/>
        </authorList>
    </citation>
    <scope>NUCLEOTIDE SEQUENCE</scope>
    <source>
        <strain evidence="3">BED1</strain>
    </source>
</reference>
<accession>A0AAD4BUE8</accession>
<feature type="compositionally biased region" description="Polar residues" evidence="1">
    <location>
        <begin position="209"/>
        <end position="224"/>
    </location>
</feature>
<evidence type="ECO:0000313" key="4">
    <source>
        <dbReference type="Proteomes" id="UP001194468"/>
    </source>
</evidence>
<dbReference type="InterPro" id="IPR000095">
    <property type="entry name" value="CRIB_dom"/>
</dbReference>
<keyword evidence="4" id="KW-1185">Reference proteome</keyword>
<evidence type="ECO:0000256" key="1">
    <source>
        <dbReference type="SAM" id="MobiDB-lite"/>
    </source>
</evidence>
<dbReference type="AlphaFoldDB" id="A0AAD4BUE8"/>
<feature type="region of interest" description="Disordered" evidence="1">
    <location>
        <begin position="203"/>
        <end position="251"/>
    </location>
</feature>
<feature type="compositionally biased region" description="Low complexity" evidence="1">
    <location>
        <begin position="110"/>
        <end position="128"/>
    </location>
</feature>
<protein>
    <recommendedName>
        <fullName evidence="2">CRIB domain-containing protein</fullName>
    </recommendedName>
</protein>
<feature type="domain" description="CRIB" evidence="2">
    <location>
        <begin position="236"/>
        <end position="249"/>
    </location>
</feature>
<evidence type="ECO:0000313" key="3">
    <source>
        <dbReference type="EMBL" id="KAF8440006.1"/>
    </source>
</evidence>